<dbReference type="OrthoDB" id="201515at2759"/>
<dbReference type="Pfam" id="PF00795">
    <property type="entry name" value="CN_hydrolase"/>
    <property type="match status" value="1"/>
</dbReference>
<organism evidence="2 3">
    <name type="scientific">Moelleriella libera RCEF 2490</name>
    <dbReference type="NCBI Taxonomy" id="1081109"/>
    <lineage>
        <taxon>Eukaryota</taxon>
        <taxon>Fungi</taxon>
        <taxon>Dikarya</taxon>
        <taxon>Ascomycota</taxon>
        <taxon>Pezizomycotina</taxon>
        <taxon>Sordariomycetes</taxon>
        <taxon>Hypocreomycetidae</taxon>
        <taxon>Hypocreales</taxon>
        <taxon>Clavicipitaceae</taxon>
        <taxon>Moelleriella</taxon>
    </lineage>
</organism>
<gene>
    <name evidence="2" type="ORF">AAL_03539</name>
</gene>
<proteinExistence type="predicted"/>
<keyword evidence="3" id="KW-1185">Reference proteome</keyword>
<evidence type="ECO:0000313" key="2">
    <source>
        <dbReference type="EMBL" id="KZZ97575.1"/>
    </source>
</evidence>
<dbReference type="EMBL" id="AZGY01000006">
    <property type="protein sequence ID" value="KZZ97575.1"/>
    <property type="molecule type" value="Genomic_DNA"/>
</dbReference>
<evidence type="ECO:0000259" key="1">
    <source>
        <dbReference type="PROSITE" id="PS50263"/>
    </source>
</evidence>
<dbReference type="InterPro" id="IPR039703">
    <property type="entry name" value="Nta1"/>
</dbReference>
<dbReference type="STRING" id="1081109.A0A168DBQ0"/>
<sequence>MRIACLQFAPQVGDVDNNLDRADSVLSRADPDDLDLLVLPELAFSGYNFKSLHDITPFLEDSESGVTSAWARSTALKHNCHVVVGYPEKVDVSDSWPADPEYYNSAVVVNEEGETVANYRKTFLYYTDQTWALEGGQGFYQGTLPGLGATAIGICMDINPYRFEAPWDAYEFASHVLESKSRLVIMSMAWLTRDDQETFCSVPDKPDMETLSYWVARLKPLIQAKGDEEIIVVFCNRTGIEDEATYSGTSAVIGIRDGEVRLYGLLGRGVEELLVVDTDKEPRARLVYPSQPAGDEKDTTGPGQG</sequence>
<name>A0A168DBQ0_9HYPO</name>
<dbReference type="PROSITE" id="PS50263">
    <property type="entry name" value="CN_HYDROLASE"/>
    <property type="match status" value="1"/>
</dbReference>
<dbReference type="AlphaFoldDB" id="A0A168DBQ0"/>
<reference evidence="2 3" key="1">
    <citation type="journal article" date="2016" name="Genome Biol. Evol.">
        <title>Divergent and convergent evolution of fungal pathogenicity.</title>
        <authorList>
            <person name="Shang Y."/>
            <person name="Xiao G."/>
            <person name="Zheng P."/>
            <person name="Cen K."/>
            <person name="Zhan S."/>
            <person name="Wang C."/>
        </authorList>
    </citation>
    <scope>NUCLEOTIDE SEQUENCE [LARGE SCALE GENOMIC DNA]</scope>
    <source>
        <strain evidence="2 3">RCEF 2490</strain>
    </source>
</reference>
<dbReference type="PANTHER" id="PTHR11750">
    <property type="entry name" value="PROTEIN N-TERMINAL AMIDASE"/>
    <property type="match status" value="1"/>
</dbReference>
<dbReference type="GO" id="GO:0030163">
    <property type="term" value="P:protein catabolic process"/>
    <property type="evidence" value="ECO:0007669"/>
    <property type="project" value="TreeGrafter"/>
</dbReference>
<feature type="domain" description="CN hydrolase" evidence="1">
    <location>
        <begin position="1"/>
        <end position="280"/>
    </location>
</feature>
<dbReference type="PANTHER" id="PTHR11750:SF26">
    <property type="entry name" value="PROTEIN N-TERMINAL AMIDASE"/>
    <property type="match status" value="1"/>
</dbReference>
<accession>A0A168DBQ0</accession>
<dbReference type="Gene3D" id="3.60.110.10">
    <property type="entry name" value="Carbon-nitrogen hydrolase"/>
    <property type="match status" value="1"/>
</dbReference>
<protein>
    <submittedName>
        <fullName evidence="2">Amidase</fullName>
    </submittedName>
</protein>
<dbReference type="InterPro" id="IPR003010">
    <property type="entry name" value="C-N_Hydrolase"/>
</dbReference>
<dbReference type="GO" id="GO:0070773">
    <property type="term" value="F:protein-N-terminal glutamine amidohydrolase activity"/>
    <property type="evidence" value="ECO:0007669"/>
    <property type="project" value="InterPro"/>
</dbReference>
<comment type="caution">
    <text evidence="2">The sequence shown here is derived from an EMBL/GenBank/DDBJ whole genome shotgun (WGS) entry which is preliminary data.</text>
</comment>
<evidence type="ECO:0000313" key="3">
    <source>
        <dbReference type="Proteomes" id="UP000078544"/>
    </source>
</evidence>
<dbReference type="InterPro" id="IPR036526">
    <property type="entry name" value="C-N_Hydrolase_sf"/>
</dbReference>
<dbReference type="GO" id="GO:0008418">
    <property type="term" value="F:protein-N-terminal asparagine amidohydrolase activity"/>
    <property type="evidence" value="ECO:0007669"/>
    <property type="project" value="InterPro"/>
</dbReference>
<dbReference type="Proteomes" id="UP000078544">
    <property type="component" value="Unassembled WGS sequence"/>
</dbReference>
<dbReference type="CDD" id="cd07566">
    <property type="entry name" value="ScNTA1_like"/>
    <property type="match status" value="1"/>
</dbReference>
<dbReference type="SUPFAM" id="SSF56317">
    <property type="entry name" value="Carbon-nitrogen hydrolase"/>
    <property type="match status" value="1"/>
</dbReference>